<dbReference type="EMBL" id="JTDF01018900">
    <property type="protein sequence ID" value="KAF8562593.1"/>
    <property type="molecule type" value="Genomic_DNA"/>
</dbReference>
<comment type="caution">
    <text evidence="1">The sequence shown here is derived from an EMBL/GenBank/DDBJ whole genome shotgun (WGS) entry which is preliminary data.</text>
</comment>
<sequence>MWALHWRICQLVFRNAFHVRTSSDAHKIGSMNCAHVKTIGMKRFVKAHWYNQATELIRLLFCGTLNIMVCQRRIKRMRSLLQMVVTL</sequence>
<dbReference type="Proteomes" id="UP000699462">
    <property type="component" value="Unassembled WGS sequence"/>
</dbReference>
<organism evidence="1 2">
    <name type="scientific">Paragonimus westermani</name>
    <dbReference type="NCBI Taxonomy" id="34504"/>
    <lineage>
        <taxon>Eukaryota</taxon>
        <taxon>Metazoa</taxon>
        <taxon>Spiralia</taxon>
        <taxon>Lophotrochozoa</taxon>
        <taxon>Platyhelminthes</taxon>
        <taxon>Trematoda</taxon>
        <taxon>Digenea</taxon>
        <taxon>Plagiorchiida</taxon>
        <taxon>Troglotremata</taxon>
        <taxon>Troglotrematidae</taxon>
        <taxon>Paragonimus</taxon>
    </lineage>
</organism>
<name>A0A8T0D403_9TREM</name>
<keyword evidence="2" id="KW-1185">Reference proteome</keyword>
<evidence type="ECO:0000313" key="1">
    <source>
        <dbReference type="EMBL" id="KAF8562593.1"/>
    </source>
</evidence>
<accession>A0A8T0D403</accession>
<protein>
    <submittedName>
        <fullName evidence="1">Uncharacterized protein</fullName>
    </submittedName>
</protein>
<dbReference type="AlphaFoldDB" id="A0A8T0D403"/>
<reference evidence="1 2" key="1">
    <citation type="submission" date="2019-07" db="EMBL/GenBank/DDBJ databases">
        <title>Annotation for the trematode Paragonimus westermani.</title>
        <authorList>
            <person name="Choi Y.-J."/>
        </authorList>
    </citation>
    <scope>NUCLEOTIDE SEQUENCE [LARGE SCALE GENOMIC DNA]</scope>
    <source>
        <strain evidence="1">180907_Pwestermani</strain>
    </source>
</reference>
<proteinExistence type="predicted"/>
<evidence type="ECO:0000313" key="2">
    <source>
        <dbReference type="Proteomes" id="UP000699462"/>
    </source>
</evidence>
<gene>
    <name evidence="1" type="ORF">P879_11347</name>
</gene>